<dbReference type="PANTHER" id="PTHR33434:SF2">
    <property type="entry name" value="FATTY ACID-BINDING PROTEIN TM_1468"/>
    <property type="match status" value="1"/>
</dbReference>
<dbReference type="PANTHER" id="PTHR33434">
    <property type="entry name" value="DEGV DOMAIN-CONTAINING PROTEIN DR_1986-RELATED"/>
    <property type="match status" value="1"/>
</dbReference>
<dbReference type="InterPro" id="IPR003797">
    <property type="entry name" value="DegV"/>
</dbReference>
<dbReference type="GO" id="GO:0008289">
    <property type="term" value="F:lipid binding"/>
    <property type="evidence" value="ECO:0007669"/>
    <property type="project" value="UniProtKB-KW"/>
</dbReference>
<dbReference type="KEGG" id="bacg:D2962_07135"/>
<evidence type="ECO:0000313" key="2">
    <source>
        <dbReference type="EMBL" id="AYO30428.1"/>
    </source>
</evidence>
<name>A0A3G2R5Q2_9FIRM</name>
<organism evidence="2 3">
    <name type="scientific">Biomaibacter acetigenes</name>
    <dbReference type="NCBI Taxonomy" id="2316383"/>
    <lineage>
        <taxon>Bacteria</taxon>
        <taxon>Bacillati</taxon>
        <taxon>Bacillota</taxon>
        <taxon>Clostridia</taxon>
        <taxon>Thermosediminibacterales</taxon>
        <taxon>Tepidanaerobacteraceae</taxon>
        <taxon>Biomaibacter</taxon>
    </lineage>
</organism>
<protein>
    <submittedName>
        <fullName evidence="2">DegV family EDD domain-containing protein</fullName>
    </submittedName>
</protein>
<dbReference type="Proteomes" id="UP000280960">
    <property type="component" value="Chromosome"/>
</dbReference>
<keyword evidence="1" id="KW-0446">Lipid-binding</keyword>
<dbReference type="PROSITE" id="PS51482">
    <property type="entry name" value="DEGV"/>
    <property type="match status" value="1"/>
</dbReference>
<dbReference type="Gene3D" id="3.30.1180.10">
    <property type="match status" value="1"/>
</dbReference>
<accession>A0A3G2R5Q2</accession>
<dbReference type="EMBL" id="CP033169">
    <property type="protein sequence ID" value="AYO30428.1"/>
    <property type="molecule type" value="Genomic_DNA"/>
</dbReference>
<dbReference type="SUPFAM" id="SSF82549">
    <property type="entry name" value="DAK1/DegV-like"/>
    <property type="match status" value="1"/>
</dbReference>
<dbReference type="InterPro" id="IPR043168">
    <property type="entry name" value="DegV_C"/>
</dbReference>
<dbReference type="RefSeq" id="WP_120766790.1">
    <property type="nucleotide sequence ID" value="NZ_CP033169.1"/>
</dbReference>
<dbReference type="NCBIfam" id="TIGR00762">
    <property type="entry name" value="DegV"/>
    <property type="match status" value="1"/>
</dbReference>
<sequence length="277" mass="30534">MGNISIVTDSTADLSPELLEKYNITVVPLKIFFGDEEFHEGVDITPAQFYDKLRTSPHHPRTSQPSPAEFAACYEKLSQKADHIISIHLSSKLSGTYQSAVLAKDMVKVPVDVIDSKGASMMIGFTVLEAAKAAKEGRDRQSILHLIDDMIRKIKVYFVVDTLDYLQKGGRIGKASAFLGNLLNIKPMLTIKDGLVAPVEKIRGKARVLDKLLEKVSMDASNVPLTGTVIHASCKDEAERYKEIFEKHFNFKELTISTIGAVIGTYTGPGTIGIIYY</sequence>
<reference evidence="2 3" key="1">
    <citation type="submission" date="2018-10" db="EMBL/GenBank/DDBJ databases">
        <authorList>
            <person name="Zhang X."/>
        </authorList>
    </citation>
    <scope>NUCLEOTIDE SEQUENCE [LARGE SCALE GENOMIC DNA]</scope>
    <source>
        <strain evidence="2 3">SK-G1</strain>
    </source>
</reference>
<keyword evidence="3" id="KW-1185">Reference proteome</keyword>
<dbReference type="Gene3D" id="3.40.50.10170">
    <property type="match status" value="1"/>
</dbReference>
<proteinExistence type="predicted"/>
<evidence type="ECO:0000256" key="1">
    <source>
        <dbReference type="ARBA" id="ARBA00023121"/>
    </source>
</evidence>
<dbReference type="InterPro" id="IPR050270">
    <property type="entry name" value="DegV_domain_contain"/>
</dbReference>
<evidence type="ECO:0000313" key="3">
    <source>
        <dbReference type="Proteomes" id="UP000280960"/>
    </source>
</evidence>
<gene>
    <name evidence="2" type="ORF">D2962_07135</name>
</gene>
<dbReference type="AlphaFoldDB" id="A0A3G2R5Q2"/>
<dbReference type="Pfam" id="PF02645">
    <property type="entry name" value="DegV"/>
    <property type="match status" value="1"/>
</dbReference>